<feature type="compositionally biased region" description="Basic and acidic residues" evidence="1">
    <location>
        <begin position="1"/>
        <end position="13"/>
    </location>
</feature>
<evidence type="ECO:0000256" key="1">
    <source>
        <dbReference type="SAM" id="MobiDB-lite"/>
    </source>
</evidence>
<evidence type="ECO:0000313" key="3">
    <source>
        <dbReference type="Proteomes" id="UP001432027"/>
    </source>
</evidence>
<sequence length="66" mass="7402">SRSADMRINDGQKDLSNFSEMGRPDLPDPIELPKSNDYRLVYRATGAMIPFVVYVVDKNSADLNTP</sequence>
<proteinExistence type="predicted"/>
<dbReference type="Proteomes" id="UP001432027">
    <property type="component" value="Unassembled WGS sequence"/>
</dbReference>
<accession>A0AAV5SYW5</accession>
<evidence type="ECO:0000313" key="2">
    <source>
        <dbReference type="EMBL" id="GMS88370.1"/>
    </source>
</evidence>
<feature type="non-terminal residue" evidence="2">
    <location>
        <position position="1"/>
    </location>
</feature>
<dbReference type="AlphaFoldDB" id="A0AAV5SYW5"/>
<keyword evidence="3" id="KW-1185">Reference proteome</keyword>
<gene>
    <name evidence="2" type="ORF">PENTCL1PPCAC_10545</name>
</gene>
<feature type="non-terminal residue" evidence="2">
    <location>
        <position position="66"/>
    </location>
</feature>
<feature type="region of interest" description="Disordered" evidence="1">
    <location>
        <begin position="1"/>
        <end position="30"/>
    </location>
</feature>
<reference evidence="2" key="1">
    <citation type="submission" date="2023-10" db="EMBL/GenBank/DDBJ databases">
        <title>Genome assembly of Pristionchus species.</title>
        <authorList>
            <person name="Yoshida K."/>
            <person name="Sommer R.J."/>
        </authorList>
    </citation>
    <scope>NUCLEOTIDE SEQUENCE</scope>
    <source>
        <strain evidence="2">RS0144</strain>
    </source>
</reference>
<name>A0AAV5SYW5_9BILA</name>
<comment type="caution">
    <text evidence="2">The sequence shown here is derived from an EMBL/GenBank/DDBJ whole genome shotgun (WGS) entry which is preliminary data.</text>
</comment>
<protein>
    <submittedName>
        <fullName evidence="2">Uncharacterized protein</fullName>
    </submittedName>
</protein>
<organism evidence="2 3">
    <name type="scientific">Pristionchus entomophagus</name>
    <dbReference type="NCBI Taxonomy" id="358040"/>
    <lineage>
        <taxon>Eukaryota</taxon>
        <taxon>Metazoa</taxon>
        <taxon>Ecdysozoa</taxon>
        <taxon>Nematoda</taxon>
        <taxon>Chromadorea</taxon>
        <taxon>Rhabditida</taxon>
        <taxon>Rhabditina</taxon>
        <taxon>Diplogasteromorpha</taxon>
        <taxon>Diplogasteroidea</taxon>
        <taxon>Neodiplogasteridae</taxon>
        <taxon>Pristionchus</taxon>
    </lineage>
</organism>
<dbReference type="EMBL" id="BTSX01000003">
    <property type="protein sequence ID" value="GMS88370.1"/>
    <property type="molecule type" value="Genomic_DNA"/>
</dbReference>